<dbReference type="Gene3D" id="1.20.1600.10">
    <property type="entry name" value="Outer membrane efflux proteins (OEP)"/>
    <property type="match status" value="1"/>
</dbReference>
<evidence type="ECO:0000256" key="3">
    <source>
        <dbReference type="ARBA" id="ARBA00022448"/>
    </source>
</evidence>
<keyword evidence="4" id="KW-1134">Transmembrane beta strand</keyword>
<evidence type="ECO:0000256" key="6">
    <source>
        <dbReference type="ARBA" id="ARBA00023136"/>
    </source>
</evidence>
<keyword evidence="5" id="KW-0812">Transmembrane</keyword>
<dbReference type="SUPFAM" id="SSF56954">
    <property type="entry name" value="Outer membrane efflux proteins (OEP)"/>
    <property type="match status" value="1"/>
</dbReference>
<keyword evidence="3" id="KW-0813">Transport</keyword>
<accession>A0ABV7FAH0</accession>
<keyword evidence="7" id="KW-0998">Cell outer membrane</keyword>
<evidence type="ECO:0000256" key="2">
    <source>
        <dbReference type="ARBA" id="ARBA00007613"/>
    </source>
</evidence>
<reference evidence="11" key="1">
    <citation type="journal article" date="2019" name="Int. J. Syst. Evol. Microbiol.">
        <title>The Global Catalogue of Microorganisms (GCM) 10K type strain sequencing project: providing services to taxonomists for standard genome sequencing and annotation.</title>
        <authorList>
            <consortium name="The Broad Institute Genomics Platform"/>
            <consortium name="The Broad Institute Genome Sequencing Center for Infectious Disease"/>
            <person name="Wu L."/>
            <person name="Ma J."/>
        </authorList>
    </citation>
    <scope>NUCLEOTIDE SEQUENCE [LARGE SCALE GENOMIC DNA]</scope>
    <source>
        <strain evidence="11">KCTC 42986</strain>
    </source>
</reference>
<organism evidence="10 11">
    <name type="scientific">Undibacterium arcticum</name>
    <dbReference type="NCBI Taxonomy" id="1762892"/>
    <lineage>
        <taxon>Bacteria</taxon>
        <taxon>Pseudomonadati</taxon>
        <taxon>Pseudomonadota</taxon>
        <taxon>Betaproteobacteria</taxon>
        <taxon>Burkholderiales</taxon>
        <taxon>Oxalobacteraceae</taxon>
        <taxon>Undibacterium</taxon>
    </lineage>
</organism>
<name>A0ABV7FAH0_9BURK</name>
<dbReference type="InterPro" id="IPR003423">
    <property type="entry name" value="OMP_efflux"/>
</dbReference>
<comment type="subcellular location">
    <subcellularLocation>
        <location evidence="1">Cell outer membrane</location>
    </subcellularLocation>
</comment>
<evidence type="ECO:0000256" key="9">
    <source>
        <dbReference type="SAM" id="SignalP"/>
    </source>
</evidence>
<feature type="chain" id="PRO_5045219285" evidence="9">
    <location>
        <begin position="26"/>
        <end position="445"/>
    </location>
</feature>
<dbReference type="PANTHER" id="PTHR30026:SF22">
    <property type="entry name" value="OUTER MEMBRANE EFFLUX PROTEIN"/>
    <property type="match status" value="1"/>
</dbReference>
<evidence type="ECO:0000256" key="5">
    <source>
        <dbReference type="ARBA" id="ARBA00022692"/>
    </source>
</evidence>
<dbReference type="PANTHER" id="PTHR30026">
    <property type="entry name" value="OUTER MEMBRANE PROTEIN TOLC"/>
    <property type="match status" value="1"/>
</dbReference>
<evidence type="ECO:0000313" key="10">
    <source>
        <dbReference type="EMBL" id="MFC3110641.1"/>
    </source>
</evidence>
<feature type="coiled-coil region" evidence="8">
    <location>
        <begin position="186"/>
        <end position="213"/>
    </location>
</feature>
<sequence length="445" mass="48080">MKRRTVWPTLALACAAAAASPPASAETLREAVEQAVRTNPEVLASAHRRFAADEGVKQALGGYLPRIDLNAGTGRERLDSADTRLLGLSETTFARHDTSVTLSQMLFDGFAVQSEVARQRARVDSSAYGVAATAEDLALRTVGTYLEVLRRQETVVEAADNLDAHQRIYNQIRKLSESGVGRRADLDQAESRLALAKDNLRQEQSSLRDAEVSYVRLVGTPPRALLIPDSPDNALPPSEGMALDAASNGHPAVKSAEADVAVASALNSGAKAALSPRVDLELAANRGNDIVRGVTNDRTIMLRLRYNFSSGGADLARISETGFQVQEASEVLNRTRRQVQENVSLAYNANVTARDRLGVLRQYVDASAATRESYAKQFSIGQRTLLDLLNAENEYFNARLAYTTGQYAQLASAFRIFAGMGQLLGNLQITLPTEAVAVRGRSGHD</sequence>
<proteinExistence type="inferred from homology"/>
<evidence type="ECO:0000313" key="11">
    <source>
        <dbReference type="Proteomes" id="UP001595530"/>
    </source>
</evidence>
<dbReference type="Proteomes" id="UP001595530">
    <property type="component" value="Unassembled WGS sequence"/>
</dbReference>
<dbReference type="NCBIfam" id="TIGR01844">
    <property type="entry name" value="type_I_sec_TolC"/>
    <property type="match status" value="1"/>
</dbReference>
<dbReference type="InterPro" id="IPR051906">
    <property type="entry name" value="TolC-like"/>
</dbReference>
<dbReference type="InterPro" id="IPR010130">
    <property type="entry name" value="T1SS_OMP_TolC"/>
</dbReference>
<dbReference type="Pfam" id="PF02321">
    <property type="entry name" value="OEP"/>
    <property type="match status" value="2"/>
</dbReference>
<feature type="signal peptide" evidence="9">
    <location>
        <begin position="1"/>
        <end position="25"/>
    </location>
</feature>
<keyword evidence="11" id="KW-1185">Reference proteome</keyword>
<protein>
    <submittedName>
        <fullName evidence="10">TolC family outer membrane protein</fullName>
    </submittedName>
</protein>
<comment type="similarity">
    <text evidence="2">Belongs to the outer membrane factor (OMF) (TC 1.B.17) family.</text>
</comment>
<evidence type="ECO:0000256" key="4">
    <source>
        <dbReference type="ARBA" id="ARBA00022452"/>
    </source>
</evidence>
<gene>
    <name evidence="10" type="ORF">ACFOFO_22225</name>
</gene>
<dbReference type="EMBL" id="JBHRTP010000082">
    <property type="protein sequence ID" value="MFC3110641.1"/>
    <property type="molecule type" value="Genomic_DNA"/>
</dbReference>
<evidence type="ECO:0000256" key="8">
    <source>
        <dbReference type="SAM" id="Coils"/>
    </source>
</evidence>
<keyword evidence="6" id="KW-0472">Membrane</keyword>
<keyword evidence="8" id="KW-0175">Coiled coil</keyword>
<comment type="caution">
    <text evidence="10">The sequence shown here is derived from an EMBL/GenBank/DDBJ whole genome shotgun (WGS) entry which is preliminary data.</text>
</comment>
<evidence type="ECO:0000256" key="1">
    <source>
        <dbReference type="ARBA" id="ARBA00004442"/>
    </source>
</evidence>
<evidence type="ECO:0000256" key="7">
    <source>
        <dbReference type="ARBA" id="ARBA00023237"/>
    </source>
</evidence>
<keyword evidence="9" id="KW-0732">Signal</keyword>
<dbReference type="RefSeq" id="WP_390332877.1">
    <property type="nucleotide sequence ID" value="NZ_JBHRTP010000082.1"/>
</dbReference>